<evidence type="ECO:0000259" key="2">
    <source>
        <dbReference type="Pfam" id="PF01590"/>
    </source>
</evidence>
<dbReference type="RefSeq" id="WP_181955147.1">
    <property type="nucleotide sequence ID" value="NZ_CP029427.2"/>
</dbReference>
<dbReference type="EMBL" id="CP050066">
    <property type="protein sequence ID" value="WWE91997.1"/>
    <property type="molecule type" value="Genomic_DNA"/>
</dbReference>
<dbReference type="InterPro" id="IPR016032">
    <property type="entry name" value="Sig_transdc_resp-reg_C-effctor"/>
</dbReference>
<dbReference type="GO" id="GO:0003677">
    <property type="term" value="F:DNA binding"/>
    <property type="evidence" value="ECO:0007669"/>
    <property type="project" value="InterPro"/>
</dbReference>
<dbReference type="GO" id="GO:0006355">
    <property type="term" value="P:regulation of DNA-templated transcription"/>
    <property type="evidence" value="ECO:0007669"/>
    <property type="project" value="InterPro"/>
</dbReference>
<proteinExistence type="predicted"/>
<protein>
    <submittedName>
        <fullName evidence="3">GAF domain-containing protein</fullName>
    </submittedName>
</protein>
<dbReference type="Pfam" id="PF01590">
    <property type="entry name" value="GAF"/>
    <property type="match status" value="1"/>
</dbReference>
<organism evidence="3 4">
    <name type="scientific">Bradyrhizobium symbiodeficiens</name>
    <dbReference type="NCBI Taxonomy" id="1404367"/>
    <lineage>
        <taxon>Bacteria</taxon>
        <taxon>Pseudomonadati</taxon>
        <taxon>Pseudomonadota</taxon>
        <taxon>Alphaproteobacteria</taxon>
        <taxon>Hyphomicrobiales</taxon>
        <taxon>Nitrobacteraceae</taxon>
        <taxon>Bradyrhizobium</taxon>
    </lineage>
</organism>
<sequence>MDSITPIALCHFVFFHWLIGDRSSVNGNDADERFLDILFRGVTNAEEFGNAVRLIQESFACRAATLVTVDAQDPTASFVWTSGILEQHIERYQRDYAQIDPAPALYLRQPVGKALSTDRMFTREERDRDRFYNEYFLPLGLIETLGGPLYVEQGSFGMIALIRGEDRPPFDDDDAARLERLMPHIARALLLRRSFFRIDARSLGLQASLDRMQAGFILLDNEGVTLFANTAMRTIAQRGDGFALDRNGRPLPVKIEARQRFDALVDDVAKGGVGGILTVPRSSGRDYVVLVAPAPQPSTQSHWEKRGTIGATVVVHDPEFESANTADILSKGLGLPNGAARLVASLAADDDLKSFAKAEGVTIHTARFHLRTALARTGAKTQAELVRLAVRLLRDFALADSPVRSGRQDAIAGQAQLQTKPKRPGAASTGKASPQTR</sequence>
<dbReference type="Gene3D" id="3.30.450.40">
    <property type="match status" value="1"/>
</dbReference>
<dbReference type="InterPro" id="IPR029016">
    <property type="entry name" value="GAF-like_dom_sf"/>
</dbReference>
<accession>A0AAJ6ML28</accession>
<dbReference type="Proteomes" id="UP000500895">
    <property type="component" value="Chromosome"/>
</dbReference>
<feature type="region of interest" description="Disordered" evidence="1">
    <location>
        <begin position="404"/>
        <end position="437"/>
    </location>
</feature>
<gene>
    <name evidence="3" type="ORF">HAV00_02140</name>
</gene>
<evidence type="ECO:0000313" key="3">
    <source>
        <dbReference type="EMBL" id="WWE91997.1"/>
    </source>
</evidence>
<dbReference type="SUPFAM" id="SSF46894">
    <property type="entry name" value="C-terminal effector domain of the bipartite response regulators"/>
    <property type="match status" value="1"/>
</dbReference>
<reference evidence="3 4" key="1">
    <citation type="journal article" date="2020" name="Int. J. Syst. Evol. Microbiol.">
        <title>Description and complete genome sequences of Bradyrhizobium symbiodeficiens sp. nov., a non-symbiotic bacterium associated with legumes native to Canada.</title>
        <authorList>
            <person name="Bromfield E.S.P."/>
            <person name="Cloutier S."/>
            <person name="Nguyen H.D.T."/>
        </authorList>
    </citation>
    <scope>NUCLEOTIDE SEQUENCE [LARGE SCALE GENOMIC DNA]</scope>
    <source>
        <strain evidence="3 4">101S1MB</strain>
    </source>
</reference>
<evidence type="ECO:0000313" key="4">
    <source>
        <dbReference type="Proteomes" id="UP000500895"/>
    </source>
</evidence>
<feature type="domain" description="GAF" evidence="2">
    <location>
        <begin position="49"/>
        <end position="189"/>
    </location>
</feature>
<dbReference type="SUPFAM" id="SSF55781">
    <property type="entry name" value="GAF domain-like"/>
    <property type="match status" value="1"/>
</dbReference>
<dbReference type="AlphaFoldDB" id="A0AAJ6ML28"/>
<name>A0AAJ6ML28_9BRAD</name>
<dbReference type="InterPro" id="IPR003018">
    <property type="entry name" value="GAF"/>
</dbReference>
<dbReference type="SUPFAM" id="SSF55785">
    <property type="entry name" value="PYP-like sensor domain (PAS domain)"/>
    <property type="match status" value="1"/>
</dbReference>
<evidence type="ECO:0000256" key="1">
    <source>
        <dbReference type="SAM" id="MobiDB-lite"/>
    </source>
</evidence>
<dbReference type="InterPro" id="IPR035965">
    <property type="entry name" value="PAS-like_dom_sf"/>
</dbReference>